<dbReference type="EnsemblPlants" id="QL02p102686:mrna">
    <property type="protein sequence ID" value="QL02p102686:mrna"/>
    <property type="gene ID" value="QL02p102686"/>
</dbReference>
<proteinExistence type="predicted"/>
<dbReference type="PANTHER" id="PTHR36617">
    <property type="entry name" value="PROTEIN, PUTATIVE-RELATED"/>
    <property type="match status" value="1"/>
</dbReference>
<sequence>MELKEQVKFQESIAVVASWDVDFCAKVDDDIHVHAALEVQSKEPTKKVMMIQESTMHEVVVVGMDTSDPMVFNYGQTHASANGAAHVIKNEVMKLIATHIGGCEDIEIALNALWRQVIEVKYGCDWGGWCSSSSSGPYGVSLLKNISRGWHSLSRFIMYDIGDGSKVQFWLDRWCGTSSLAVRYPELYRISCSKEASVADLMRFSNGVFHWEIQFCREVHNRELEAFRSFINSIYSTPVRGIEEDKRYWLPCKSKGFTKIPSRVAFFVWTAALGKCLTIDNLRKRKVCILDWCYMCKCNSESVDHLFIHCPVASELWDMVFGLFGVCWVMPLSVVGLFACWQGRFGRHRHGVIWKVVPLCLMWCIWKERNSRCFEDFERAMPDFKLLFIRTLLEWFSVWRNHPFSILDLLDFCNFRS</sequence>
<dbReference type="Pfam" id="PF13966">
    <property type="entry name" value="zf-RVT"/>
    <property type="match status" value="1"/>
</dbReference>
<reference evidence="3" key="2">
    <citation type="submission" date="2021-01" db="UniProtKB">
        <authorList>
            <consortium name="EnsemblPlants"/>
        </authorList>
    </citation>
    <scope>IDENTIFICATION</scope>
</reference>
<keyword evidence="1" id="KW-1133">Transmembrane helix</keyword>
<dbReference type="InterPro" id="IPR026960">
    <property type="entry name" value="RVT-Znf"/>
</dbReference>
<dbReference type="PANTHER" id="PTHR36617:SF16">
    <property type="entry name" value="OS04G0516500 PROTEIN"/>
    <property type="match status" value="1"/>
</dbReference>
<keyword evidence="1" id="KW-0472">Membrane</keyword>
<accession>A0A7N2R0F8</accession>
<organism evidence="3 4">
    <name type="scientific">Quercus lobata</name>
    <name type="common">Valley oak</name>
    <dbReference type="NCBI Taxonomy" id="97700"/>
    <lineage>
        <taxon>Eukaryota</taxon>
        <taxon>Viridiplantae</taxon>
        <taxon>Streptophyta</taxon>
        <taxon>Embryophyta</taxon>
        <taxon>Tracheophyta</taxon>
        <taxon>Spermatophyta</taxon>
        <taxon>Magnoliopsida</taxon>
        <taxon>eudicotyledons</taxon>
        <taxon>Gunneridae</taxon>
        <taxon>Pentapetalae</taxon>
        <taxon>rosids</taxon>
        <taxon>fabids</taxon>
        <taxon>Fagales</taxon>
        <taxon>Fagaceae</taxon>
        <taxon>Quercus</taxon>
    </lineage>
</organism>
<reference evidence="4" key="1">
    <citation type="journal article" date="2016" name="G3 (Bethesda)">
        <title>First Draft Assembly and Annotation of the Genome of a California Endemic Oak Quercus lobata Nee (Fagaceae).</title>
        <authorList>
            <person name="Sork V.L."/>
            <person name="Fitz-Gibbon S.T."/>
            <person name="Puiu D."/>
            <person name="Crepeau M."/>
            <person name="Gugger P.F."/>
            <person name="Sherman R."/>
            <person name="Stevens K."/>
            <person name="Langley C.H."/>
            <person name="Pellegrini M."/>
            <person name="Salzberg S.L."/>
        </authorList>
    </citation>
    <scope>NUCLEOTIDE SEQUENCE [LARGE SCALE GENOMIC DNA]</scope>
    <source>
        <strain evidence="4">cv. SW786</strain>
    </source>
</reference>
<feature type="transmembrane region" description="Helical" evidence="1">
    <location>
        <begin position="319"/>
        <end position="341"/>
    </location>
</feature>
<evidence type="ECO:0000313" key="3">
    <source>
        <dbReference type="EnsemblPlants" id="QL02p102686:mrna"/>
    </source>
</evidence>
<dbReference type="InParanoid" id="A0A7N2R0F8"/>
<evidence type="ECO:0000259" key="2">
    <source>
        <dbReference type="Pfam" id="PF13966"/>
    </source>
</evidence>
<dbReference type="Gramene" id="QL02p102686:mrna">
    <property type="protein sequence ID" value="QL02p102686:mrna"/>
    <property type="gene ID" value="QL02p102686"/>
</dbReference>
<evidence type="ECO:0000256" key="1">
    <source>
        <dbReference type="SAM" id="Phobius"/>
    </source>
</evidence>
<keyword evidence="1" id="KW-0812">Transmembrane</keyword>
<keyword evidence="4" id="KW-1185">Reference proteome</keyword>
<dbReference type="Proteomes" id="UP000594261">
    <property type="component" value="Chromosome 2"/>
</dbReference>
<protein>
    <recommendedName>
        <fullName evidence="2">Reverse transcriptase zinc-binding domain-containing protein</fullName>
    </recommendedName>
</protein>
<dbReference type="OMA" id="THIGGCE"/>
<feature type="domain" description="Reverse transcriptase zinc-binding" evidence="2">
    <location>
        <begin position="257"/>
        <end position="317"/>
    </location>
</feature>
<evidence type="ECO:0000313" key="4">
    <source>
        <dbReference type="Proteomes" id="UP000594261"/>
    </source>
</evidence>
<name>A0A7N2R0F8_QUELO</name>
<dbReference type="AlphaFoldDB" id="A0A7N2R0F8"/>